<dbReference type="InterPro" id="IPR050194">
    <property type="entry name" value="Glycosyltransferase_grp1"/>
</dbReference>
<sequence>MPRNPPLATDGWGGRMGKDNEGFRRLHFGNCLMHILTLSTLFPNALQPVHALFVRARMEHFSRQYGHRWTVVAPVPFFPKIPFRTLKAYDTFARVPRYEETRGYPVHHPRYLVTPKVGMRFYGAWMTAGVRRLVKVLHAKDPFDAIDGHYVYPDGTAAVRLGKELGIPVVLSARGTDLNLFPKLPGIADLIRSNLNSSRHLICVSEGLRQEALKLGVSGEKVSVIGNGVDTNRFRRGDMRTAREFLGLPHDATVILSVGHLTGLKGFHLLIDAVSRLGRDQVVLAIVGDGPERGPLERLAESLHLGDRVRFAGAVGNDDLPAWYQSADLFALASSREGWPNVLCEAQACGLPVVATKIRGISEIVHGDELGILVEERSGEGLCTGLERALSKAWDRSLIASVGSARTWDRVADELASVFDTIREPR</sequence>
<evidence type="ECO:0000259" key="1">
    <source>
        <dbReference type="Pfam" id="PF00534"/>
    </source>
</evidence>
<reference evidence="3 4" key="1">
    <citation type="submission" date="2012-02" db="EMBL/GenBank/DDBJ databases">
        <title>Complete sequence of chromosome of Singulisphaera acidiphila DSM 18658.</title>
        <authorList>
            <consortium name="US DOE Joint Genome Institute (JGI-PGF)"/>
            <person name="Lucas S."/>
            <person name="Copeland A."/>
            <person name="Lapidus A."/>
            <person name="Glavina del Rio T."/>
            <person name="Dalin E."/>
            <person name="Tice H."/>
            <person name="Bruce D."/>
            <person name="Goodwin L."/>
            <person name="Pitluck S."/>
            <person name="Peters L."/>
            <person name="Ovchinnikova G."/>
            <person name="Chertkov O."/>
            <person name="Kyrpides N."/>
            <person name="Mavromatis K."/>
            <person name="Ivanova N."/>
            <person name="Brettin T."/>
            <person name="Detter J.C."/>
            <person name="Han C."/>
            <person name="Larimer F."/>
            <person name="Land M."/>
            <person name="Hauser L."/>
            <person name="Markowitz V."/>
            <person name="Cheng J.-F."/>
            <person name="Hugenholtz P."/>
            <person name="Woyke T."/>
            <person name="Wu D."/>
            <person name="Tindall B."/>
            <person name="Pomrenke H."/>
            <person name="Brambilla E."/>
            <person name="Klenk H.-P."/>
            <person name="Eisen J.A."/>
        </authorList>
    </citation>
    <scope>NUCLEOTIDE SEQUENCE [LARGE SCALE GENOMIC DNA]</scope>
    <source>
        <strain evidence="4">ATCC BAA-1392 / DSM 18658 / VKM B-2454 / MOB10</strain>
    </source>
</reference>
<dbReference type="InterPro" id="IPR001296">
    <property type="entry name" value="Glyco_trans_1"/>
</dbReference>
<feature type="domain" description="Glycosyl transferase family 1" evidence="1">
    <location>
        <begin position="240"/>
        <end position="392"/>
    </location>
</feature>
<gene>
    <name evidence="3" type="ordered locus">Sinac_5462</name>
</gene>
<evidence type="ECO:0000313" key="4">
    <source>
        <dbReference type="Proteomes" id="UP000010798"/>
    </source>
</evidence>
<dbReference type="PANTHER" id="PTHR45947:SF3">
    <property type="entry name" value="SULFOQUINOVOSYL TRANSFERASE SQD2"/>
    <property type="match status" value="1"/>
</dbReference>
<dbReference type="KEGG" id="saci:Sinac_5462"/>
<dbReference type="EMBL" id="CP003364">
    <property type="protein sequence ID" value="AGA29608.1"/>
    <property type="molecule type" value="Genomic_DNA"/>
</dbReference>
<organism evidence="3 4">
    <name type="scientific">Singulisphaera acidiphila (strain ATCC BAA-1392 / DSM 18658 / VKM B-2454 / MOB10)</name>
    <dbReference type="NCBI Taxonomy" id="886293"/>
    <lineage>
        <taxon>Bacteria</taxon>
        <taxon>Pseudomonadati</taxon>
        <taxon>Planctomycetota</taxon>
        <taxon>Planctomycetia</taxon>
        <taxon>Isosphaerales</taxon>
        <taxon>Isosphaeraceae</taxon>
        <taxon>Singulisphaera</taxon>
    </lineage>
</organism>
<accession>L0DL83</accession>
<evidence type="ECO:0000259" key="2">
    <source>
        <dbReference type="Pfam" id="PF13439"/>
    </source>
</evidence>
<keyword evidence="3" id="KW-0808">Transferase</keyword>
<protein>
    <submittedName>
        <fullName evidence="3">Glycosyltransferase</fullName>
    </submittedName>
</protein>
<dbReference type="InterPro" id="IPR028098">
    <property type="entry name" value="Glyco_trans_4-like_N"/>
</dbReference>
<feature type="domain" description="Glycosyltransferase subfamily 4-like N-terminal" evidence="2">
    <location>
        <begin position="96"/>
        <end position="233"/>
    </location>
</feature>
<dbReference type="STRING" id="886293.Sinac_5462"/>
<dbReference type="PANTHER" id="PTHR45947">
    <property type="entry name" value="SULFOQUINOVOSYL TRANSFERASE SQD2"/>
    <property type="match status" value="1"/>
</dbReference>
<dbReference type="SUPFAM" id="SSF53756">
    <property type="entry name" value="UDP-Glycosyltransferase/glycogen phosphorylase"/>
    <property type="match status" value="1"/>
</dbReference>
<dbReference type="Gene3D" id="3.40.50.2000">
    <property type="entry name" value="Glycogen Phosphorylase B"/>
    <property type="match status" value="2"/>
</dbReference>
<evidence type="ECO:0000313" key="3">
    <source>
        <dbReference type="EMBL" id="AGA29608.1"/>
    </source>
</evidence>
<dbReference type="Proteomes" id="UP000010798">
    <property type="component" value="Chromosome"/>
</dbReference>
<dbReference type="Pfam" id="PF00534">
    <property type="entry name" value="Glycos_transf_1"/>
    <property type="match status" value="1"/>
</dbReference>
<keyword evidence="4" id="KW-1185">Reference proteome</keyword>
<dbReference type="HOGENOM" id="CLU_009583_2_4_0"/>
<dbReference type="Pfam" id="PF13439">
    <property type="entry name" value="Glyco_transf_4"/>
    <property type="match status" value="1"/>
</dbReference>
<dbReference type="AlphaFoldDB" id="L0DL83"/>
<dbReference type="CDD" id="cd03798">
    <property type="entry name" value="GT4_WlbH-like"/>
    <property type="match status" value="1"/>
</dbReference>
<dbReference type="GO" id="GO:0016757">
    <property type="term" value="F:glycosyltransferase activity"/>
    <property type="evidence" value="ECO:0007669"/>
    <property type="project" value="InterPro"/>
</dbReference>
<name>L0DL83_SINAD</name>
<dbReference type="eggNOG" id="COG0438">
    <property type="taxonomic scope" value="Bacteria"/>
</dbReference>
<proteinExistence type="predicted"/>